<protein>
    <recommendedName>
        <fullName evidence="6">Ribosomal processing cysteine protease Prp</fullName>
    </recommendedName>
</protein>
<dbReference type="PANTHER" id="PTHR39178:SF1">
    <property type="entry name" value="RIBOSOMAL-PROCESSING CYSTEINE PROTEASE PRP"/>
    <property type="match status" value="1"/>
</dbReference>
<dbReference type="Proteomes" id="UP001500866">
    <property type="component" value="Unassembled WGS sequence"/>
</dbReference>
<reference evidence="7 8" key="1">
    <citation type="journal article" date="2019" name="Int. J. Syst. Evol. Microbiol.">
        <title>The Global Catalogue of Microorganisms (GCM) 10K type strain sequencing project: providing services to taxonomists for standard genome sequencing and annotation.</title>
        <authorList>
            <consortium name="The Broad Institute Genomics Platform"/>
            <consortium name="The Broad Institute Genome Sequencing Center for Infectious Disease"/>
            <person name="Wu L."/>
            <person name="Ma J."/>
        </authorList>
    </citation>
    <scope>NUCLEOTIDE SEQUENCE [LARGE SCALE GENOMIC DNA]</scope>
    <source>
        <strain evidence="7 8">JCM 15395</strain>
    </source>
</reference>
<sequence>MINVTVFRKNNQISGFELSGHADSGPYGYDLVCAGVSAVSFGAVNAVMEMTGVELVIDQGAEGGYLQVIIPATITTEQMGTVQLLFEGMIISLEAIVREYHQFIEIHNNEGGTPNATS</sequence>
<evidence type="ECO:0000256" key="5">
    <source>
        <dbReference type="ARBA" id="ARBA00044503"/>
    </source>
</evidence>
<dbReference type="GO" id="GO:0008233">
    <property type="term" value="F:peptidase activity"/>
    <property type="evidence" value="ECO:0007669"/>
    <property type="project" value="UniProtKB-KW"/>
</dbReference>
<proteinExistence type="inferred from homology"/>
<organism evidence="7 8">
    <name type="scientific">Virgibacillus siamensis</name>
    <dbReference type="NCBI Taxonomy" id="480071"/>
    <lineage>
        <taxon>Bacteria</taxon>
        <taxon>Bacillati</taxon>
        <taxon>Bacillota</taxon>
        <taxon>Bacilli</taxon>
        <taxon>Bacillales</taxon>
        <taxon>Bacillaceae</taxon>
        <taxon>Virgibacillus</taxon>
    </lineage>
</organism>
<keyword evidence="8" id="KW-1185">Reference proteome</keyword>
<dbReference type="InterPro" id="IPR036764">
    <property type="entry name" value="Peptidase_Prp_sf"/>
</dbReference>
<name>A0ABN1G094_9BACI</name>
<evidence type="ECO:0000256" key="3">
    <source>
        <dbReference type="ARBA" id="ARBA00022801"/>
    </source>
</evidence>
<evidence type="ECO:0000313" key="8">
    <source>
        <dbReference type="Proteomes" id="UP001500866"/>
    </source>
</evidence>
<dbReference type="InterPro" id="IPR007422">
    <property type="entry name" value="Peptidase_Prp"/>
</dbReference>
<evidence type="ECO:0000313" key="7">
    <source>
        <dbReference type="EMBL" id="GAA0601548.1"/>
    </source>
</evidence>
<dbReference type="GO" id="GO:0006508">
    <property type="term" value="P:proteolysis"/>
    <property type="evidence" value="ECO:0007669"/>
    <property type="project" value="UniProtKB-KW"/>
</dbReference>
<evidence type="ECO:0000256" key="4">
    <source>
        <dbReference type="ARBA" id="ARBA00022807"/>
    </source>
</evidence>
<keyword evidence="3" id="KW-0378">Hydrolase</keyword>
<comment type="caution">
    <text evidence="7">The sequence shown here is derived from an EMBL/GenBank/DDBJ whole genome shotgun (WGS) entry which is preliminary data.</text>
</comment>
<keyword evidence="2 7" id="KW-0645">Protease</keyword>
<keyword evidence="4" id="KW-0788">Thiol protease</keyword>
<dbReference type="Gene3D" id="3.30.70.1490">
    <property type="entry name" value="Cysteine protease Prp"/>
    <property type="match status" value="1"/>
</dbReference>
<dbReference type="SUPFAM" id="SSF118010">
    <property type="entry name" value="TM1457-like"/>
    <property type="match status" value="1"/>
</dbReference>
<comment type="similarity">
    <text evidence="5">Belongs to the Prp family.</text>
</comment>
<dbReference type="Pfam" id="PF04327">
    <property type="entry name" value="Peptidase_Prp"/>
    <property type="match status" value="1"/>
</dbReference>
<evidence type="ECO:0000256" key="2">
    <source>
        <dbReference type="ARBA" id="ARBA00022670"/>
    </source>
</evidence>
<accession>A0ABN1G094</accession>
<keyword evidence="1" id="KW-0690">Ribosome biogenesis</keyword>
<dbReference type="RefSeq" id="WP_343812262.1">
    <property type="nucleotide sequence ID" value="NZ_BAAADS010000012.1"/>
</dbReference>
<evidence type="ECO:0000256" key="6">
    <source>
        <dbReference type="ARBA" id="ARBA00044538"/>
    </source>
</evidence>
<evidence type="ECO:0000256" key="1">
    <source>
        <dbReference type="ARBA" id="ARBA00022517"/>
    </source>
</evidence>
<dbReference type="CDD" id="cd16332">
    <property type="entry name" value="Prp-like"/>
    <property type="match status" value="1"/>
</dbReference>
<dbReference type="EMBL" id="BAAADS010000012">
    <property type="protein sequence ID" value="GAA0601548.1"/>
    <property type="molecule type" value="Genomic_DNA"/>
</dbReference>
<dbReference type="NCBIfam" id="NF011126">
    <property type="entry name" value="PRK14553.1-6"/>
    <property type="match status" value="1"/>
</dbReference>
<dbReference type="PANTHER" id="PTHR39178">
    <property type="entry name" value="HYPOTHETICAL RIBOSOME-ASSOCIATED PROTEIN"/>
    <property type="match status" value="1"/>
</dbReference>
<gene>
    <name evidence="7" type="ORF">GCM10009001_17920</name>
</gene>